<feature type="domain" description="N-acetyltransferase" evidence="1">
    <location>
        <begin position="10"/>
        <end position="158"/>
    </location>
</feature>
<dbReference type="Gene3D" id="3.40.630.30">
    <property type="match status" value="1"/>
</dbReference>
<dbReference type="InterPro" id="IPR016181">
    <property type="entry name" value="Acyl_CoA_acyltransferase"/>
</dbReference>
<dbReference type="SUPFAM" id="SSF55729">
    <property type="entry name" value="Acyl-CoA N-acyltransferases (Nat)"/>
    <property type="match status" value="1"/>
</dbReference>
<dbReference type="AlphaFoldDB" id="A0A6J6C6M7"/>
<dbReference type="PROSITE" id="PS51186">
    <property type="entry name" value="GNAT"/>
    <property type="match status" value="1"/>
</dbReference>
<dbReference type="InterPro" id="IPR000182">
    <property type="entry name" value="GNAT_dom"/>
</dbReference>
<accession>A0A6J6C6M7</accession>
<gene>
    <name evidence="2" type="ORF">UFOPK1493_00739</name>
</gene>
<protein>
    <submittedName>
        <fullName evidence="2">Unannotated protein</fullName>
    </submittedName>
</protein>
<evidence type="ECO:0000259" key="1">
    <source>
        <dbReference type="PROSITE" id="PS51186"/>
    </source>
</evidence>
<sequence>MNAAGEPARLEFRELRTADELAHLPPFESRIWGSGGDLVSVNMLVATVGEGGVALGAFDGDEIVGAVYGFPTREPHVLHSHYMAVDPRWRRNGLGVELKQRQRRWCLDRGITHMRWTYDPLQLANAHLNLHVLGCVGIAYHVDYYGHLGGINGSLPSDRVTVSWDLRDGATKPAAELAVDVPPASADDIAASNDTALHARLHVRSELHERMATGWQLVDVDRDGRRYLLGRS</sequence>
<name>A0A6J6C6M7_9ZZZZ</name>
<evidence type="ECO:0000313" key="2">
    <source>
        <dbReference type="EMBL" id="CAB4546725.1"/>
    </source>
</evidence>
<dbReference type="EMBL" id="CAEZSR010000016">
    <property type="protein sequence ID" value="CAB4546725.1"/>
    <property type="molecule type" value="Genomic_DNA"/>
</dbReference>
<dbReference type="CDD" id="cd04301">
    <property type="entry name" value="NAT_SF"/>
    <property type="match status" value="1"/>
</dbReference>
<proteinExistence type="predicted"/>
<reference evidence="2" key="1">
    <citation type="submission" date="2020-05" db="EMBL/GenBank/DDBJ databases">
        <authorList>
            <person name="Chiriac C."/>
            <person name="Salcher M."/>
            <person name="Ghai R."/>
            <person name="Kavagutti S V."/>
        </authorList>
    </citation>
    <scope>NUCLEOTIDE SEQUENCE</scope>
</reference>
<organism evidence="2">
    <name type="scientific">freshwater metagenome</name>
    <dbReference type="NCBI Taxonomy" id="449393"/>
    <lineage>
        <taxon>unclassified sequences</taxon>
        <taxon>metagenomes</taxon>
        <taxon>ecological metagenomes</taxon>
    </lineage>
</organism>
<dbReference type="GO" id="GO:0016747">
    <property type="term" value="F:acyltransferase activity, transferring groups other than amino-acyl groups"/>
    <property type="evidence" value="ECO:0007669"/>
    <property type="project" value="InterPro"/>
</dbReference>
<dbReference type="InterPro" id="IPR038764">
    <property type="entry name" value="GNAT_N_AcTrfase_prd"/>
</dbReference>
<dbReference type="Pfam" id="PF00583">
    <property type="entry name" value="Acetyltransf_1"/>
    <property type="match status" value="1"/>
</dbReference>
<dbReference type="PANTHER" id="PTHR41700">
    <property type="entry name" value="GCN5-RELATED N-ACETYLTRANSFERASE"/>
    <property type="match status" value="1"/>
</dbReference>
<dbReference type="PANTHER" id="PTHR41700:SF1">
    <property type="entry name" value="N-ACETYLTRANSFERASE DOMAIN-CONTAINING PROTEIN"/>
    <property type="match status" value="1"/>
</dbReference>